<proteinExistence type="predicted"/>
<reference evidence="1 2" key="1">
    <citation type="journal article" date="2013" name="Genome Announc.">
        <title>Complete Genome Sequence of the Sesbania Symbiont and Rice Growth-Promoting Endophyte Rhizobium sp. Strain IRBG74.</title>
        <authorList>
            <person name="Crook M.B."/>
            <person name="Mitra S."/>
            <person name="Ane J.M."/>
            <person name="Sadowsky M.J."/>
            <person name="Gyaneshwar P."/>
        </authorList>
    </citation>
    <scope>NUCLEOTIDE SEQUENCE [LARGE SCALE GENOMIC DNA]</scope>
    <source>
        <strain evidence="1 2">IRBG74</strain>
    </source>
</reference>
<name>U4Q0T0_9HYPH</name>
<evidence type="ECO:0000313" key="2">
    <source>
        <dbReference type="Proteomes" id="UP000016944"/>
    </source>
</evidence>
<sequence>MRERGQPEAIRPSLSFGSGGLSLIAHLAGGDDD</sequence>
<dbReference type="AlphaFoldDB" id="U4Q0T0"/>
<gene>
    <name evidence="1" type="ORF">BN877_I2793</name>
</gene>
<protein>
    <submittedName>
        <fullName evidence="1">Uncharacterized protein</fullName>
    </submittedName>
</protein>
<dbReference type="Proteomes" id="UP000016944">
    <property type="component" value="Chromosome I"/>
</dbReference>
<accession>U4Q0T0</accession>
<dbReference type="KEGG" id="rir:BN877_I2793"/>
<dbReference type="EMBL" id="HG518322">
    <property type="protein sequence ID" value="CDI09677.1"/>
    <property type="molecule type" value="Genomic_DNA"/>
</dbReference>
<organism evidence="1 2">
    <name type="scientific">Agrobacterium pusense</name>
    <dbReference type="NCBI Taxonomy" id="648995"/>
    <lineage>
        <taxon>Bacteria</taxon>
        <taxon>Pseudomonadati</taxon>
        <taxon>Pseudomonadota</taxon>
        <taxon>Alphaproteobacteria</taxon>
        <taxon>Hyphomicrobiales</taxon>
        <taxon>Rhizobiaceae</taxon>
        <taxon>Rhizobium/Agrobacterium group</taxon>
        <taxon>Agrobacterium</taxon>
    </lineage>
</organism>
<dbReference type="HOGENOM" id="CLU_3383498_0_0_5"/>
<evidence type="ECO:0000313" key="1">
    <source>
        <dbReference type="EMBL" id="CDI09677.1"/>
    </source>
</evidence>